<proteinExistence type="predicted"/>
<dbReference type="InterPro" id="IPR025129">
    <property type="entry name" value="DUF4055"/>
</dbReference>
<dbReference type="EMBL" id="ABXW01000051">
    <property type="protein sequence ID" value="EEB45496.1"/>
    <property type="molecule type" value="Genomic_DNA"/>
</dbReference>
<dbReference type="Proteomes" id="UP000003729">
    <property type="component" value="Unassembled WGS sequence"/>
</dbReference>
<name>B6XGU9_9GAMM</name>
<dbReference type="eggNOG" id="ENOG502ZAE8">
    <property type="taxonomic scope" value="Bacteria"/>
</dbReference>
<dbReference type="RefSeq" id="WP_006659522.1">
    <property type="nucleotide sequence ID" value="NZ_ABXW01000051.1"/>
</dbReference>
<evidence type="ECO:0000313" key="2">
    <source>
        <dbReference type="EMBL" id="EEB45496.1"/>
    </source>
</evidence>
<gene>
    <name evidence="2" type="ORF">PROVALCAL_02585</name>
</gene>
<sequence>MSIANVDFTRPEYKTAAPQWELVRSVCRGGEEVKSYLPELEEKESERKKKRNKDYQDRAVFYPITGNTRNGMIGMAFKKDPLIAVAEKLSCLKDDADGAGSSIYQLAQSSLESVLDVGRHGLYVDYNSDSKLPYIFQYRAEDIINWRTDRINGRTMLTLVVLRETVEEADGFGFKDAIQYRVLVIEDGKFICRVYRKTAGSSVYQIHSEYIPERAGSGAWDEIPFTFMGAQNNDHTIDEAPLLGLAKINLGHYRNSADYEDSVFFCGQVQPYLGGLDIEWRDHLEKTGIMVGSRSPLMLPVKGFFGYEQAQPNMLAKEAMDSKRDYMVALGAQLVSADSKVKTIIQSVGEQSAQTSILSICCSNVSDAFSKALMWCAEYLGLDTKDTSFEINKDLVNHIADSSMIREIVAAWQSGATRKSDLVRSLQKYDVIDPADDIDMVVDELNNQEPTIVGET</sequence>
<evidence type="ECO:0000313" key="3">
    <source>
        <dbReference type="Proteomes" id="UP000003729"/>
    </source>
</evidence>
<accession>B6XGU9</accession>
<organism evidence="2 3">
    <name type="scientific">Providencia alcalifaciens DSM 30120</name>
    <dbReference type="NCBI Taxonomy" id="520999"/>
    <lineage>
        <taxon>Bacteria</taxon>
        <taxon>Pseudomonadati</taxon>
        <taxon>Pseudomonadota</taxon>
        <taxon>Gammaproteobacteria</taxon>
        <taxon>Enterobacterales</taxon>
        <taxon>Morganellaceae</taxon>
        <taxon>Providencia</taxon>
    </lineage>
</organism>
<protein>
    <recommendedName>
        <fullName evidence="1">DUF4055 domain-containing protein</fullName>
    </recommendedName>
</protein>
<reference evidence="2 3" key="2">
    <citation type="submission" date="2008-10" db="EMBL/GenBank/DDBJ databases">
        <authorList>
            <person name="Fulton L."/>
            <person name="Clifton S."/>
            <person name="Fulton B."/>
            <person name="Xu J."/>
            <person name="Minx P."/>
            <person name="Pepin K.H."/>
            <person name="Johnson M."/>
            <person name="Bhonagiri V."/>
            <person name="Nash W.E."/>
            <person name="Mardis E.R."/>
            <person name="Wilson R.K."/>
        </authorList>
    </citation>
    <scope>NUCLEOTIDE SEQUENCE [LARGE SCALE GENOMIC DNA]</scope>
    <source>
        <strain evidence="2 3">DSM 30120</strain>
    </source>
</reference>
<feature type="domain" description="DUF4055" evidence="1">
    <location>
        <begin position="241"/>
        <end position="379"/>
    </location>
</feature>
<reference evidence="2 3" key="1">
    <citation type="submission" date="2008-10" db="EMBL/GenBank/DDBJ databases">
        <title>Draft genome sequence of Providencia alcalifaciens (DSM 30120).</title>
        <authorList>
            <person name="Sudarsanam P."/>
            <person name="Ley R."/>
            <person name="Guruge J."/>
            <person name="Turnbaugh P.J."/>
            <person name="Mahowald M."/>
            <person name="Liep D."/>
            <person name="Gordon J."/>
        </authorList>
    </citation>
    <scope>NUCLEOTIDE SEQUENCE [LARGE SCALE GENOMIC DNA]</scope>
    <source>
        <strain evidence="2 3">DSM 30120</strain>
    </source>
</reference>
<evidence type="ECO:0000259" key="1">
    <source>
        <dbReference type="Pfam" id="PF13264"/>
    </source>
</evidence>
<dbReference type="Pfam" id="PF13264">
    <property type="entry name" value="DUF4055"/>
    <property type="match status" value="1"/>
</dbReference>
<comment type="caution">
    <text evidence="2">The sequence shown here is derived from an EMBL/GenBank/DDBJ whole genome shotgun (WGS) entry which is preliminary data.</text>
</comment>
<dbReference type="AlphaFoldDB" id="B6XGU9"/>